<dbReference type="AlphaFoldDB" id="A0A1G9P0B8"/>
<protein>
    <submittedName>
        <fullName evidence="1">TIGR04076 family protein</fullName>
    </submittedName>
</protein>
<keyword evidence="2" id="KW-1185">Reference proteome</keyword>
<dbReference type="OrthoDB" id="5518200at2"/>
<dbReference type="STRING" id="146817.SAMN04488502_1011182"/>
<reference evidence="1 2" key="1">
    <citation type="submission" date="2016-10" db="EMBL/GenBank/DDBJ databases">
        <authorList>
            <person name="de Groot N.N."/>
        </authorList>
    </citation>
    <scope>NUCLEOTIDE SEQUENCE [LARGE SCALE GENOMIC DNA]</scope>
    <source>
        <strain evidence="1 2">DSM 1736</strain>
    </source>
</reference>
<dbReference type="Proteomes" id="UP000214880">
    <property type="component" value="Unassembled WGS sequence"/>
</dbReference>
<dbReference type="EMBL" id="FNHB01000001">
    <property type="protein sequence ID" value="SDL92100.1"/>
    <property type="molecule type" value="Genomic_DNA"/>
</dbReference>
<dbReference type="NCBIfam" id="TIGR04076">
    <property type="entry name" value="TIGR04076 family protein"/>
    <property type="match status" value="1"/>
</dbReference>
<name>A0A1G9P0B8_9FIRM</name>
<proteinExistence type="predicted"/>
<organism evidence="1 2">
    <name type="scientific">Dendrosporobacter quercicolus</name>
    <dbReference type="NCBI Taxonomy" id="146817"/>
    <lineage>
        <taxon>Bacteria</taxon>
        <taxon>Bacillati</taxon>
        <taxon>Bacillota</taxon>
        <taxon>Negativicutes</taxon>
        <taxon>Selenomonadales</taxon>
        <taxon>Sporomusaceae</taxon>
        <taxon>Dendrosporobacter</taxon>
    </lineage>
</organism>
<evidence type="ECO:0000313" key="2">
    <source>
        <dbReference type="Proteomes" id="UP000214880"/>
    </source>
</evidence>
<evidence type="ECO:0000313" key="1">
    <source>
        <dbReference type="EMBL" id="SDL92100.1"/>
    </source>
</evidence>
<sequence>MSTKEIVVKVTSNTGTCKAGHKTGDIFKVTPADSGGLCGAAYHTIFPIVAALAWDGVLPLDNPDKIETCCPDVKNLVSFEIIRQDIAK</sequence>
<accession>A0A1G9P0B8</accession>
<dbReference type="RefSeq" id="WP_092069519.1">
    <property type="nucleotide sequence ID" value="NZ_FNHB01000001.1"/>
</dbReference>
<dbReference type="InterPro" id="IPR023811">
    <property type="entry name" value="CHP04076"/>
</dbReference>
<gene>
    <name evidence="1" type="ORF">SAMN04488502_1011182</name>
</gene>